<evidence type="ECO:0000256" key="5">
    <source>
        <dbReference type="RuleBase" id="RU000488"/>
    </source>
</evidence>
<dbReference type="AlphaFoldDB" id="A0A445GHI0"/>
<accession>A0A445GHI0</accession>
<dbReference type="PROSITE" id="PS50920">
    <property type="entry name" value="SOLCAR"/>
    <property type="match status" value="1"/>
</dbReference>
<sequence length="87" mass="10049">MVLMEVSALQIPRSTNQYDSVLHALYKISKSEGLKGLYKGLILRLIMYMSQESLFFVSYEFLKKTFSLKASHPIDLCIQDNDRNAKE</sequence>
<organism evidence="6 7">
    <name type="scientific">Glycine soja</name>
    <name type="common">Wild soybean</name>
    <dbReference type="NCBI Taxonomy" id="3848"/>
    <lineage>
        <taxon>Eukaryota</taxon>
        <taxon>Viridiplantae</taxon>
        <taxon>Streptophyta</taxon>
        <taxon>Embryophyta</taxon>
        <taxon>Tracheophyta</taxon>
        <taxon>Spermatophyta</taxon>
        <taxon>Magnoliopsida</taxon>
        <taxon>eudicotyledons</taxon>
        <taxon>Gunneridae</taxon>
        <taxon>Pentapetalae</taxon>
        <taxon>rosids</taxon>
        <taxon>fabids</taxon>
        <taxon>Fabales</taxon>
        <taxon>Fabaceae</taxon>
        <taxon>Papilionoideae</taxon>
        <taxon>50 kb inversion clade</taxon>
        <taxon>NPAAA clade</taxon>
        <taxon>indigoferoid/millettioid clade</taxon>
        <taxon>Phaseoleae</taxon>
        <taxon>Glycine</taxon>
        <taxon>Glycine subgen. Soja</taxon>
    </lineage>
</organism>
<comment type="caution">
    <text evidence="6">The sequence shown here is derived from an EMBL/GenBank/DDBJ whole genome shotgun (WGS) entry which is preliminary data.</text>
</comment>
<keyword evidence="5" id="KW-0813">Transport</keyword>
<gene>
    <name evidence="6" type="ORF">D0Y65_043460</name>
</gene>
<evidence type="ECO:0000256" key="3">
    <source>
        <dbReference type="ARBA" id="ARBA00023136"/>
    </source>
</evidence>
<evidence type="ECO:0000313" key="7">
    <source>
        <dbReference type="Proteomes" id="UP000289340"/>
    </source>
</evidence>
<evidence type="ECO:0000256" key="4">
    <source>
        <dbReference type="PROSITE-ProRule" id="PRU00282"/>
    </source>
</evidence>
<keyword evidence="7" id="KW-1185">Reference proteome</keyword>
<name>A0A445GHI0_GLYSO</name>
<keyword evidence="3 4" id="KW-0472">Membrane</keyword>
<keyword evidence="2 4" id="KW-0812">Transmembrane</keyword>
<reference evidence="6 7" key="1">
    <citation type="submission" date="2018-09" db="EMBL/GenBank/DDBJ databases">
        <title>A high-quality reference genome of wild soybean provides a powerful tool to mine soybean genomes.</title>
        <authorList>
            <person name="Xie M."/>
            <person name="Chung C.Y.L."/>
            <person name="Li M.-W."/>
            <person name="Wong F.-L."/>
            <person name="Chan T.-F."/>
            <person name="Lam H.-M."/>
        </authorList>
    </citation>
    <scope>NUCLEOTIDE SEQUENCE [LARGE SCALE GENOMIC DNA]</scope>
    <source>
        <strain evidence="7">cv. W05</strain>
        <tissue evidence="6">Hypocotyl of etiolated seedlings</tissue>
    </source>
</reference>
<evidence type="ECO:0000313" key="6">
    <source>
        <dbReference type="EMBL" id="RZB60706.1"/>
    </source>
</evidence>
<dbReference type="GO" id="GO:0016020">
    <property type="term" value="C:membrane"/>
    <property type="evidence" value="ECO:0007669"/>
    <property type="project" value="UniProtKB-SubCell"/>
</dbReference>
<dbReference type="SUPFAM" id="SSF103506">
    <property type="entry name" value="Mitochondrial carrier"/>
    <property type="match status" value="1"/>
</dbReference>
<feature type="repeat" description="Solcar" evidence="4">
    <location>
        <begin position="1"/>
        <end position="65"/>
    </location>
</feature>
<dbReference type="Pfam" id="PF00153">
    <property type="entry name" value="Mito_carr"/>
    <property type="match status" value="1"/>
</dbReference>
<proteinExistence type="inferred from homology"/>
<evidence type="ECO:0000256" key="2">
    <source>
        <dbReference type="ARBA" id="ARBA00022692"/>
    </source>
</evidence>
<dbReference type="Proteomes" id="UP000289340">
    <property type="component" value="Chromosome 16"/>
</dbReference>
<dbReference type="InterPro" id="IPR018108">
    <property type="entry name" value="MCP_transmembrane"/>
</dbReference>
<dbReference type="Gene3D" id="1.50.40.10">
    <property type="entry name" value="Mitochondrial carrier domain"/>
    <property type="match status" value="1"/>
</dbReference>
<evidence type="ECO:0000256" key="1">
    <source>
        <dbReference type="ARBA" id="ARBA00004141"/>
    </source>
</evidence>
<protein>
    <submittedName>
        <fullName evidence="6">Uncharacterized protein</fullName>
    </submittedName>
</protein>
<dbReference type="EMBL" id="QZWG01000016">
    <property type="protein sequence ID" value="RZB60706.1"/>
    <property type="molecule type" value="Genomic_DNA"/>
</dbReference>
<comment type="subcellular location">
    <subcellularLocation>
        <location evidence="1">Membrane</location>
        <topology evidence="1">Multi-pass membrane protein</topology>
    </subcellularLocation>
</comment>
<comment type="similarity">
    <text evidence="5">Belongs to the mitochondrial carrier (TC 2.A.29) family.</text>
</comment>
<dbReference type="InterPro" id="IPR023395">
    <property type="entry name" value="MCP_dom_sf"/>
</dbReference>